<feature type="transmembrane region" description="Helical" evidence="9">
    <location>
        <begin position="182"/>
        <end position="204"/>
    </location>
</feature>
<keyword evidence="5 9" id="KW-0812">Transmembrane</keyword>
<dbReference type="Pfam" id="PF01594">
    <property type="entry name" value="AI-2E_transport"/>
    <property type="match status" value="1"/>
</dbReference>
<dbReference type="PANTHER" id="PTHR21716:SF53">
    <property type="entry name" value="PERMEASE PERM-RELATED"/>
    <property type="match status" value="1"/>
</dbReference>
<evidence type="ECO:0000256" key="8">
    <source>
        <dbReference type="SAM" id="MobiDB-lite"/>
    </source>
</evidence>
<reference evidence="11" key="1">
    <citation type="journal article" date="2019" name="Int. J. Syst. Evol. Microbiol.">
        <title>The Global Catalogue of Microorganisms (GCM) 10K type strain sequencing project: providing services to taxonomists for standard genome sequencing and annotation.</title>
        <authorList>
            <consortium name="The Broad Institute Genomics Platform"/>
            <consortium name="The Broad Institute Genome Sequencing Center for Infectious Disease"/>
            <person name="Wu L."/>
            <person name="Ma J."/>
        </authorList>
    </citation>
    <scope>NUCLEOTIDE SEQUENCE [LARGE SCALE GENOMIC DNA]</scope>
    <source>
        <strain evidence="11">JCM 18956</strain>
    </source>
</reference>
<feature type="transmembrane region" description="Helical" evidence="9">
    <location>
        <begin position="331"/>
        <end position="362"/>
    </location>
</feature>
<evidence type="ECO:0000256" key="4">
    <source>
        <dbReference type="ARBA" id="ARBA00022475"/>
    </source>
</evidence>
<evidence type="ECO:0000256" key="7">
    <source>
        <dbReference type="ARBA" id="ARBA00023136"/>
    </source>
</evidence>
<gene>
    <name evidence="10" type="ORF">GCM10025780_13900</name>
</gene>
<dbReference type="PANTHER" id="PTHR21716">
    <property type="entry name" value="TRANSMEMBRANE PROTEIN"/>
    <property type="match status" value="1"/>
</dbReference>
<evidence type="ECO:0000256" key="3">
    <source>
        <dbReference type="ARBA" id="ARBA00022448"/>
    </source>
</evidence>
<feature type="region of interest" description="Disordered" evidence="8">
    <location>
        <begin position="1"/>
        <end position="26"/>
    </location>
</feature>
<comment type="subcellular location">
    <subcellularLocation>
        <location evidence="1">Cell membrane</location>
        <topology evidence="1">Multi-pass membrane protein</topology>
    </subcellularLocation>
</comment>
<dbReference type="RefSeq" id="WP_345374725.1">
    <property type="nucleotide sequence ID" value="NZ_BAABLM010000002.1"/>
</dbReference>
<feature type="transmembrane region" description="Helical" evidence="9">
    <location>
        <begin position="225"/>
        <end position="251"/>
    </location>
</feature>
<sequence>MLSPDRGADAPPSAQSPAPSSWRADDSVPQPVRIAAAWAWRIVAFAAVGFLFVYLVVHLAVIVIPLMVALLLSALLVPLSAFLQRHRWPKWLAIVSAIVAVLVVLAGLSVLVTTQIQHGLPELLKQSDESYRAVRHYLHGAPFHLSTHQLTGYYRDAVQAVQSNSGTLVSSAVSFGSSFGRFVTGLLLTVFATIILLIDGGGVWRWTVRLFPRKARAAVDGAGRAGWLTLTTFVKVQIFVAVVNAVGIGVVAEILRIPLAIPLAVAVFLGSFIPVVGAVVTGAIAVFVALLYNGPFVALLMLAGVLAVHLLEGHVLQPLVMGSAVRVHPLAVVFAVAAGAYLADVPGALFAVPVVATVNVMVKSVASGHWRENPSPADDDVVPRRSAAPEGETSNV</sequence>
<feature type="transmembrane region" description="Helical" evidence="9">
    <location>
        <begin position="63"/>
        <end position="84"/>
    </location>
</feature>
<feature type="transmembrane region" description="Helical" evidence="9">
    <location>
        <begin position="287"/>
        <end position="311"/>
    </location>
</feature>
<evidence type="ECO:0000256" key="5">
    <source>
        <dbReference type="ARBA" id="ARBA00022692"/>
    </source>
</evidence>
<dbReference type="EMBL" id="BAABLM010000002">
    <property type="protein sequence ID" value="GAA4671360.1"/>
    <property type="molecule type" value="Genomic_DNA"/>
</dbReference>
<evidence type="ECO:0000313" key="11">
    <source>
        <dbReference type="Proteomes" id="UP001501295"/>
    </source>
</evidence>
<evidence type="ECO:0000256" key="1">
    <source>
        <dbReference type="ARBA" id="ARBA00004651"/>
    </source>
</evidence>
<accession>A0ABP8VTK2</accession>
<evidence type="ECO:0000256" key="6">
    <source>
        <dbReference type="ARBA" id="ARBA00022989"/>
    </source>
</evidence>
<keyword evidence="4" id="KW-1003">Cell membrane</keyword>
<feature type="region of interest" description="Disordered" evidence="8">
    <location>
        <begin position="371"/>
        <end position="396"/>
    </location>
</feature>
<comment type="caution">
    <text evidence="10">The sequence shown here is derived from an EMBL/GenBank/DDBJ whole genome shotgun (WGS) entry which is preliminary data.</text>
</comment>
<evidence type="ECO:0000256" key="9">
    <source>
        <dbReference type="SAM" id="Phobius"/>
    </source>
</evidence>
<name>A0ABP8VTK2_9MICO</name>
<keyword evidence="3" id="KW-0813">Transport</keyword>
<comment type="similarity">
    <text evidence="2">Belongs to the autoinducer-2 exporter (AI-2E) (TC 2.A.86) family.</text>
</comment>
<feature type="transmembrane region" description="Helical" evidence="9">
    <location>
        <begin position="257"/>
        <end position="280"/>
    </location>
</feature>
<evidence type="ECO:0000256" key="2">
    <source>
        <dbReference type="ARBA" id="ARBA00009773"/>
    </source>
</evidence>
<organism evidence="10 11">
    <name type="scientific">Frondihabitans cladoniiphilus</name>
    <dbReference type="NCBI Taxonomy" id="715785"/>
    <lineage>
        <taxon>Bacteria</taxon>
        <taxon>Bacillati</taxon>
        <taxon>Actinomycetota</taxon>
        <taxon>Actinomycetes</taxon>
        <taxon>Micrococcales</taxon>
        <taxon>Microbacteriaceae</taxon>
        <taxon>Frondihabitans</taxon>
    </lineage>
</organism>
<feature type="transmembrane region" description="Helical" evidence="9">
    <location>
        <begin position="91"/>
        <end position="112"/>
    </location>
</feature>
<dbReference type="Proteomes" id="UP001501295">
    <property type="component" value="Unassembled WGS sequence"/>
</dbReference>
<keyword evidence="11" id="KW-1185">Reference proteome</keyword>
<protein>
    <submittedName>
        <fullName evidence="10">AI-2E family transporter</fullName>
    </submittedName>
</protein>
<feature type="compositionally biased region" description="Low complexity" evidence="8">
    <location>
        <begin position="9"/>
        <end position="21"/>
    </location>
</feature>
<keyword evidence="7 9" id="KW-0472">Membrane</keyword>
<proteinExistence type="inferred from homology"/>
<feature type="transmembrane region" description="Helical" evidence="9">
    <location>
        <begin position="38"/>
        <end position="57"/>
    </location>
</feature>
<keyword evidence="6 9" id="KW-1133">Transmembrane helix</keyword>
<evidence type="ECO:0000313" key="10">
    <source>
        <dbReference type="EMBL" id="GAA4671360.1"/>
    </source>
</evidence>
<dbReference type="InterPro" id="IPR002549">
    <property type="entry name" value="AI-2E-like"/>
</dbReference>